<dbReference type="PANTHER" id="PTHR33673:SF38">
    <property type="entry name" value="CHROMODOMAIN-HELICASE-DNA-BINDING PROTEIN 7-LIKE"/>
    <property type="match status" value="1"/>
</dbReference>
<name>A0A6P5Y7T4_DURZI</name>
<evidence type="ECO:0000313" key="3">
    <source>
        <dbReference type="RefSeq" id="XP_022736462.1"/>
    </source>
</evidence>
<feature type="compositionally biased region" description="Basic and acidic residues" evidence="1">
    <location>
        <begin position="206"/>
        <end position="222"/>
    </location>
</feature>
<feature type="compositionally biased region" description="Pro residues" evidence="1">
    <location>
        <begin position="272"/>
        <end position="282"/>
    </location>
</feature>
<dbReference type="AlphaFoldDB" id="A0A6P5Y7T4"/>
<dbReference type="KEGG" id="dzi:111289572"/>
<accession>A0A6P5Y7T4</accession>
<organism evidence="2 3">
    <name type="scientific">Durio zibethinus</name>
    <name type="common">Durian</name>
    <dbReference type="NCBI Taxonomy" id="66656"/>
    <lineage>
        <taxon>Eukaryota</taxon>
        <taxon>Viridiplantae</taxon>
        <taxon>Streptophyta</taxon>
        <taxon>Embryophyta</taxon>
        <taxon>Tracheophyta</taxon>
        <taxon>Spermatophyta</taxon>
        <taxon>Magnoliopsida</taxon>
        <taxon>eudicotyledons</taxon>
        <taxon>Gunneridae</taxon>
        <taxon>Pentapetalae</taxon>
        <taxon>rosids</taxon>
        <taxon>malvids</taxon>
        <taxon>Malvales</taxon>
        <taxon>Malvaceae</taxon>
        <taxon>Helicteroideae</taxon>
        <taxon>Durio</taxon>
    </lineage>
</organism>
<dbReference type="RefSeq" id="XP_022736462.1">
    <property type="nucleotide sequence ID" value="XM_022880727.1"/>
</dbReference>
<feature type="region of interest" description="Disordered" evidence="1">
    <location>
        <begin position="206"/>
        <end position="229"/>
    </location>
</feature>
<dbReference type="PANTHER" id="PTHR33673">
    <property type="entry name" value="SUPPRESSOR SRP40-LIKE PROTEIN"/>
    <property type="match status" value="1"/>
</dbReference>
<feature type="compositionally biased region" description="Polar residues" evidence="1">
    <location>
        <begin position="287"/>
        <end position="298"/>
    </location>
</feature>
<sequence>MESGNVSGTDIGSDEQTHQVATPSENSHVSPGKKLRSPSHSSSSTGEAVQLGSHGTSTSNAGVNSMLNSGQTSDGSATPISPTQATEQPAGGLPSGASDRIPAHIFSRTSTAGPTEWSVASNESLFSIHMGNTSFSADQLRCITKSGELGYTIDYTLSGPLADIPSNCQTPTKNSTEITNKSGNLNEGRYGVTEAAAAETMREVLMEKESQQKENIAKESPHYRSISQHSDASVKSFAFPILTGDADKSTKIKNQLSRPSTPKATSETLPETPKPQSPPGTPKPETAKSQTPKATQNAGKKRWFSCFSCCPFCF</sequence>
<evidence type="ECO:0000313" key="2">
    <source>
        <dbReference type="Proteomes" id="UP000515121"/>
    </source>
</evidence>
<feature type="compositionally biased region" description="Polar residues" evidence="1">
    <location>
        <begin position="252"/>
        <end position="269"/>
    </location>
</feature>
<proteinExistence type="predicted"/>
<feature type="compositionally biased region" description="Polar residues" evidence="1">
    <location>
        <begin position="53"/>
        <end position="87"/>
    </location>
</feature>
<feature type="region of interest" description="Disordered" evidence="1">
    <location>
        <begin position="1"/>
        <end position="100"/>
    </location>
</feature>
<protein>
    <submittedName>
        <fullName evidence="3">Uncharacterized protein LOC111289572</fullName>
    </submittedName>
</protein>
<gene>
    <name evidence="3" type="primary">LOC111289572</name>
</gene>
<reference evidence="3" key="1">
    <citation type="submission" date="2025-08" db="UniProtKB">
        <authorList>
            <consortium name="RefSeq"/>
        </authorList>
    </citation>
    <scope>IDENTIFICATION</scope>
    <source>
        <tissue evidence="3">Fruit stalk</tissue>
    </source>
</reference>
<dbReference type="GeneID" id="111289572"/>
<feature type="compositionally biased region" description="Polar residues" evidence="1">
    <location>
        <begin position="1"/>
        <end position="10"/>
    </location>
</feature>
<keyword evidence="2" id="KW-1185">Reference proteome</keyword>
<evidence type="ECO:0000256" key="1">
    <source>
        <dbReference type="SAM" id="MobiDB-lite"/>
    </source>
</evidence>
<feature type="compositionally biased region" description="Polar residues" evidence="1">
    <location>
        <begin position="18"/>
        <end position="29"/>
    </location>
</feature>
<feature type="region of interest" description="Disordered" evidence="1">
    <location>
        <begin position="249"/>
        <end position="300"/>
    </location>
</feature>
<dbReference type="Proteomes" id="UP000515121">
    <property type="component" value="Unplaced"/>
</dbReference>
<dbReference type="OrthoDB" id="1707722at2759"/>